<name>A0A7J7DKQ1_TRIWF</name>
<comment type="similarity">
    <text evidence="3">Belongs to the mitochondrion-specific ribosomal protein mS38 family.</text>
</comment>
<dbReference type="EMBL" id="JAAARO010000006">
    <property type="protein sequence ID" value="KAF5746911.1"/>
    <property type="molecule type" value="Genomic_DNA"/>
</dbReference>
<dbReference type="InterPro" id="IPR013177">
    <property type="entry name" value="Ribosomal_mS38_C"/>
</dbReference>
<evidence type="ECO:0000256" key="2">
    <source>
        <dbReference type="ARBA" id="ARBA00023128"/>
    </source>
</evidence>
<proteinExistence type="inferred from homology"/>
<feature type="domain" description="Ribosomal protein mS38 C-terminal" evidence="6">
    <location>
        <begin position="108"/>
        <end position="135"/>
    </location>
</feature>
<protein>
    <recommendedName>
        <fullName evidence="4">Small ribosomal subunit protein mS38</fullName>
    </recommendedName>
</protein>
<keyword evidence="8" id="KW-1185">Reference proteome</keyword>
<dbReference type="SMART" id="SM01155">
    <property type="entry name" value="DUF1713"/>
    <property type="match status" value="1"/>
</dbReference>
<dbReference type="AlphaFoldDB" id="A0A7J7DKQ1"/>
<evidence type="ECO:0000313" key="7">
    <source>
        <dbReference type="EMBL" id="KAF5746911.1"/>
    </source>
</evidence>
<sequence>MASTLPKLFRRSVDARLIASLLDSQFPKLIPSLTVRPQIHLGAKIGYRDTSNDRPFLGLPKADALTHVQSSLFYPSFLYGFCLNPISLNGFIESEGNEEVSSDSGAVWADSVKKKRKKKMNKHKYQKLRKRIGRQT</sequence>
<dbReference type="PANTHER" id="PTHR32035">
    <property type="entry name" value="AURORA KINASE A-INTERACTING PROTEIN"/>
    <property type="match status" value="1"/>
</dbReference>
<evidence type="ECO:0000256" key="3">
    <source>
        <dbReference type="ARBA" id="ARBA00035647"/>
    </source>
</evidence>
<comment type="caution">
    <text evidence="7">The sequence shown here is derived from an EMBL/GenBank/DDBJ whole genome shotgun (WGS) entry which is preliminary data.</text>
</comment>
<reference evidence="7 8" key="1">
    <citation type="journal article" date="2020" name="Nat. Commun.">
        <title>Genome of Tripterygium wilfordii and identification of cytochrome P450 involved in triptolide biosynthesis.</title>
        <authorList>
            <person name="Tu L."/>
            <person name="Su P."/>
            <person name="Zhang Z."/>
            <person name="Gao L."/>
            <person name="Wang J."/>
            <person name="Hu T."/>
            <person name="Zhou J."/>
            <person name="Zhang Y."/>
            <person name="Zhao Y."/>
            <person name="Liu Y."/>
            <person name="Song Y."/>
            <person name="Tong Y."/>
            <person name="Lu Y."/>
            <person name="Yang J."/>
            <person name="Xu C."/>
            <person name="Jia M."/>
            <person name="Peters R.J."/>
            <person name="Huang L."/>
            <person name="Gao W."/>
        </authorList>
    </citation>
    <scope>NUCLEOTIDE SEQUENCE [LARGE SCALE GENOMIC DNA]</scope>
    <source>
        <strain evidence="8">cv. XIE 37</strain>
        <tissue evidence="7">Leaf</tissue>
    </source>
</reference>
<gene>
    <name evidence="7" type="ORF">HS088_TW06G01087</name>
</gene>
<dbReference type="PANTHER" id="PTHR32035:SF3">
    <property type="entry name" value="SMALL RIBOSOMAL SUBUNIT PROTEIN MS38"/>
    <property type="match status" value="1"/>
</dbReference>
<dbReference type="InParanoid" id="A0A7J7DKQ1"/>
<dbReference type="Pfam" id="PF08213">
    <property type="entry name" value="COX24_C"/>
    <property type="match status" value="1"/>
</dbReference>
<dbReference type="GO" id="GO:0005739">
    <property type="term" value="C:mitochondrion"/>
    <property type="evidence" value="ECO:0007669"/>
    <property type="project" value="UniProtKB-SubCell"/>
</dbReference>
<evidence type="ECO:0000256" key="5">
    <source>
        <dbReference type="SAM" id="MobiDB-lite"/>
    </source>
</evidence>
<organism evidence="7 8">
    <name type="scientific">Tripterygium wilfordii</name>
    <name type="common">Thunder God vine</name>
    <dbReference type="NCBI Taxonomy" id="458696"/>
    <lineage>
        <taxon>Eukaryota</taxon>
        <taxon>Viridiplantae</taxon>
        <taxon>Streptophyta</taxon>
        <taxon>Embryophyta</taxon>
        <taxon>Tracheophyta</taxon>
        <taxon>Spermatophyta</taxon>
        <taxon>Magnoliopsida</taxon>
        <taxon>eudicotyledons</taxon>
        <taxon>Gunneridae</taxon>
        <taxon>Pentapetalae</taxon>
        <taxon>rosids</taxon>
        <taxon>fabids</taxon>
        <taxon>Celastrales</taxon>
        <taxon>Celastraceae</taxon>
        <taxon>Tripterygium</taxon>
    </lineage>
</organism>
<feature type="region of interest" description="Disordered" evidence="5">
    <location>
        <begin position="112"/>
        <end position="136"/>
    </location>
</feature>
<dbReference type="FunCoup" id="A0A7J7DKQ1">
    <property type="interactions" value="884"/>
</dbReference>
<feature type="compositionally biased region" description="Basic residues" evidence="5">
    <location>
        <begin position="113"/>
        <end position="136"/>
    </location>
</feature>
<keyword evidence="2" id="KW-0496">Mitochondrion</keyword>
<evidence type="ECO:0000259" key="6">
    <source>
        <dbReference type="SMART" id="SM01155"/>
    </source>
</evidence>
<accession>A0A7J7DKQ1</accession>
<evidence type="ECO:0000256" key="4">
    <source>
        <dbReference type="ARBA" id="ARBA00035682"/>
    </source>
</evidence>
<evidence type="ECO:0000313" key="8">
    <source>
        <dbReference type="Proteomes" id="UP000593562"/>
    </source>
</evidence>
<evidence type="ECO:0000256" key="1">
    <source>
        <dbReference type="ARBA" id="ARBA00004173"/>
    </source>
</evidence>
<dbReference type="OrthoDB" id="1932216at2759"/>
<comment type="subcellular location">
    <subcellularLocation>
        <location evidence="1">Mitochondrion</location>
    </subcellularLocation>
</comment>
<dbReference type="Proteomes" id="UP000593562">
    <property type="component" value="Unassembled WGS sequence"/>
</dbReference>